<dbReference type="GO" id="GO:0016779">
    <property type="term" value="F:nucleotidyltransferase activity"/>
    <property type="evidence" value="ECO:0007669"/>
    <property type="project" value="UniProtKB-KW"/>
</dbReference>
<feature type="domain" description="Nucleotidyl transferase" evidence="1">
    <location>
        <begin position="3"/>
        <end position="222"/>
    </location>
</feature>
<comment type="caution">
    <text evidence="2">The sequence shown here is derived from an EMBL/GenBank/DDBJ whole genome shotgun (WGS) entry which is preliminary data.</text>
</comment>
<dbReference type="PANTHER" id="PTHR22572">
    <property type="entry name" value="SUGAR-1-PHOSPHATE GUANYL TRANSFERASE"/>
    <property type="match status" value="1"/>
</dbReference>
<dbReference type="InterPro" id="IPR029044">
    <property type="entry name" value="Nucleotide-diphossugar_trans"/>
</dbReference>
<evidence type="ECO:0000259" key="1">
    <source>
        <dbReference type="Pfam" id="PF00483"/>
    </source>
</evidence>
<organism evidence="2">
    <name type="scientific">bioreactor metagenome</name>
    <dbReference type="NCBI Taxonomy" id="1076179"/>
    <lineage>
        <taxon>unclassified sequences</taxon>
        <taxon>metagenomes</taxon>
        <taxon>ecological metagenomes</taxon>
    </lineage>
</organism>
<keyword evidence="2" id="KW-0808">Transferase</keyword>
<dbReference type="InterPro" id="IPR005835">
    <property type="entry name" value="NTP_transferase_dom"/>
</dbReference>
<name>A0A644XY16_9ZZZZ</name>
<dbReference type="InterPro" id="IPR050486">
    <property type="entry name" value="Mannose-1P_guanyltransferase"/>
</dbReference>
<protein>
    <submittedName>
        <fullName evidence="2">D-glycero-alpha-D-manno-heptose 1-phosphate guanylyltransferase</fullName>
        <ecNumber evidence="2">2.7.7.71</ecNumber>
    </submittedName>
</protein>
<evidence type="ECO:0000313" key="2">
    <source>
        <dbReference type="EMBL" id="MPM21156.1"/>
    </source>
</evidence>
<dbReference type="Gene3D" id="3.90.550.10">
    <property type="entry name" value="Spore Coat Polysaccharide Biosynthesis Protein SpsA, Chain A"/>
    <property type="match status" value="1"/>
</dbReference>
<accession>A0A644XY16</accession>
<dbReference type="CDD" id="cd06915">
    <property type="entry name" value="NTP_transferase_WcbM_like"/>
    <property type="match status" value="1"/>
</dbReference>
<dbReference type="EMBL" id="VSSQ01003533">
    <property type="protein sequence ID" value="MPM21156.1"/>
    <property type="molecule type" value="Genomic_DNA"/>
</dbReference>
<keyword evidence="2" id="KW-0548">Nucleotidyltransferase</keyword>
<dbReference type="Pfam" id="PF00483">
    <property type="entry name" value="NTP_transferase"/>
    <property type="match status" value="1"/>
</dbReference>
<gene>
    <name evidence="2" type="primary">hddC_5</name>
    <name evidence="2" type="ORF">SDC9_67599</name>
</gene>
<dbReference type="AlphaFoldDB" id="A0A644XY16"/>
<dbReference type="SUPFAM" id="SSF53448">
    <property type="entry name" value="Nucleotide-diphospho-sugar transferases"/>
    <property type="match status" value="1"/>
</dbReference>
<reference evidence="2" key="1">
    <citation type="submission" date="2019-08" db="EMBL/GenBank/DDBJ databases">
        <authorList>
            <person name="Kucharzyk K."/>
            <person name="Murdoch R.W."/>
            <person name="Higgins S."/>
            <person name="Loffler F."/>
        </authorList>
    </citation>
    <scope>NUCLEOTIDE SEQUENCE</scope>
</reference>
<sequence length="223" mass="25350">MEAIILAGGFGTRLSHIVPDLPKPMAPINGRPFLEYVLDYLYRNDINRVVLAVGYKAEIIKKYFGNKYKKIDIRYSTEDIALGTGGAIKKALGACKEDNIFVINGDTYFDVDLVRMMDFHKNAGSNISIAIKRMNNFERFGSVIVEDNIIKKFEEKKPKVEGKVNGGIYIINRKIMSKIQNNVFSFENDILESGLYNLYAFESEGYFIDIGIPEDYNKAQMEL</sequence>
<proteinExistence type="predicted"/>
<dbReference type="EC" id="2.7.7.71" evidence="2"/>